<accession>A0A921QZ13</accession>
<dbReference type="InterPro" id="IPR004158">
    <property type="entry name" value="DUF247_pln"/>
</dbReference>
<name>A0A921QZ13_SORBI</name>
<organism evidence="2 3">
    <name type="scientific">Sorghum bicolor</name>
    <name type="common">Sorghum</name>
    <name type="synonym">Sorghum vulgare</name>
    <dbReference type="NCBI Taxonomy" id="4558"/>
    <lineage>
        <taxon>Eukaryota</taxon>
        <taxon>Viridiplantae</taxon>
        <taxon>Streptophyta</taxon>
        <taxon>Embryophyta</taxon>
        <taxon>Tracheophyta</taxon>
        <taxon>Spermatophyta</taxon>
        <taxon>Magnoliopsida</taxon>
        <taxon>Liliopsida</taxon>
        <taxon>Poales</taxon>
        <taxon>Poaceae</taxon>
        <taxon>PACMAD clade</taxon>
        <taxon>Panicoideae</taxon>
        <taxon>Andropogonodae</taxon>
        <taxon>Andropogoneae</taxon>
        <taxon>Sorghinae</taxon>
        <taxon>Sorghum</taxon>
    </lineage>
</organism>
<gene>
    <name evidence="2" type="ORF">BDA96_05G232300</name>
</gene>
<dbReference type="PANTHER" id="PTHR31549:SF265">
    <property type="match status" value="1"/>
</dbReference>
<dbReference type="PANTHER" id="PTHR31549">
    <property type="entry name" value="PROTEIN, PUTATIVE (DUF247)-RELATED-RELATED"/>
    <property type="match status" value="1"/>
</dbReference>
<evidence type="ECO:0000313" key="3">
    <source>
        <dbReference type="Proteomes" id="UP000807115"/>
    </source>
</evidence>
<sequence>MDQDATWGPCQFQLANWDVQEPAPEAWSCAAGGVPVEYVSIDMIGNCNLQPYLPQSCQGHGGQELAEYYSYYAAASLPNWPIAEVINWQNRQVMGISSKQAVELQNEETNKISNNSLVSAVFEQVSDEFQADIDLMEQKMHRYPASLRDRLHESYTVPRVVAIGPYHHHQPHLKQAEKVKHMAVISCVIESGHLAEEVYLEVAHVADNHARRLYDKDVMAGISCADFRDMMFVDACFLVQYMRMDCGIAIDESLVGFLRPNRRDIRHDLILLENQLPWKVVETVMNFMPEPAVPLTESFISVWRGYLQHHKKEEDEEDQDTTYLSTLVKHKKFKPHLLGLLRYYTVGRNTNAAADDNKREPKNLAISVSAIELAEIGVSLTANKTTKLIDMGLNYKGTVLGELSMAPLSLDRNRASFLFNMAALELCTVESFSNAPVEDSAVCSYLLLLALLVSRVEDVKELRARGLLQGGGGLTDMEAFKFFTTFQGLRFGRCYNSVMQDFELYKESRQIPSKVYAFYYKHKKIIAAVLGAIIAVSGIIGTLLSIKNNV</sequence>
<keyword evidence="1" id="KW-0812">Transmembrane</keyword>
<reference evidence="2" key="2">
    <citation type="submission" date="2020-10" db="EMBL/GenBank/DDBJ databases">
        <authorList>
            <person name="Cooper E.A."/>
            <person name="Brenton Z.W."/>
            <person name="Flinn B.S."/>
            <person name="Jenkins J."/>
            <person name="Shu S."/>
            <person name="Flowers D."/>
            <person name="Luo F."/>
            <person name="Wang Y."/>
            <person name="Xia P."/>
            <person name="Barry K."/>
            <person name="Daum C."/>
            <person name="Lipzen A."/>
            <person name="Yoshinaga Y."/>
            <person name="Schmutz J."/>
            <person name="Saski C."/>
            <person name="Vermerris W."/>
            <person name="Kresovich S."/>
        </authorList>
    </citation>
    <scope>NUCLEOTIDE SEQUENCE</scope>
</reference>
<evidence type="ECO:0000313" key="2">
    <source>
        <dbReference type="EMBL" id="KAG0530954.1"/>
    </source>
</evidence>
<proteinExistence type="predicted"/>
<keyword evidence="1" id="KW-0472">Membrane</keyword>
<comment type="caution">
    <text evidence="2">The sequence shown here is derived from an EMBL/GenBank/DDBJ whole genome shotgun (WGS) entry which is preliminary data.</text>
</comment>
<dbReference type="AlphaFoldDB" id="A0A921QZ13"/>
<protein>
    <submittedName>
        <fullName evidence="2">Uncharacterized protein</fullName>
    </submittedName>
</protein>
<keyword evidence="1" id="KW-1133">Transmembrane helix</keyword>
<dbReference type="Proteomes" id="UP000807115">
    <property type="component" value="Chromosome 5"/>
</dbReference>
<dbReference type="EMBL" id="CM027684">
    <property type="protein sequence ID" value="KAG0530954.1"/>
    <property type="molecule type" value="Genomic_DNA"/>
</dbReference>
<reference evidence="2" key="1">
    <citation type="journal article" date="2019" name="BMC Genomics">
        <title>A new reference genome for Sorghum bicolor reveals high levels of sequence similarity between sweet and grain genotypes: implications for the genetics of sugar metabolism.</title>
        <authorList>
            <person name="Cooper E.A."/>
            <person name="Brenton Z.W."/>
            <person name="Flinn B.S."/>
            <person name="Jenkins J."/>
            <person name="Shu S."/>
            <person name="Flowers D."/>
            <person name="Luo F."/>
            <person name="Wang Y."/>
            <person name="Xia P."/>
            <person name="Barry K."/>
            <person name="Daum C."/>
            <person name="Lipzen A."/>
            <person name="Yoshinaga Y."/>
            <person name="Schmutz J."/>
            <person name="Saski C."/>
            <person name="Vermerris W."/>
            <person name="Kresovich S."/>
        </authorList>
    </citation>
    <scope>NUCLEOTIDE SEQUENCE</scope>
</reference>
<evidence type="ECO:0000256" key="1">
    <source>
        <dbReference type="SAM" id="Phobius"/>
    </source>
</evidence>
<feature type="transmembrane region" description="Helical" evidence="1">
    <location>
        <begin position="525"/>
        <end position="546"/>
    </location>
</feature>
<dbReference type="Pfam" id="PF03140">
    <property type="entry name" value="DUF247"/>
    <property type="match status" value="1"/>
</dbReference>